<comment type="caution">
    <text evidence="14">The sequence shown here is derived from an EMBL/GenBank/DDBJ whole genome shotgun (WGS) entry which is preliminary data.</text>
</comment>
<evidence type="ECO:0000256" key="4">
    <source>
        <dbReference type="ARBA" id="ARBA00022525"/>
    </source>
</evidence>
<accession>A0A261RNC6</accession>
<feature type="compositionally biased region" description="Low complexity" evidence="12">
    <location>
        <begin position="715"/>
        <end position="733"/>
    </location>
</feature>
<feature type="region of interest" description="Disordered" evidence="12">
    <location>
        <begin position="683"/>
        <end position="733"/>
    </location>
</feature>
<evidence type="ECO:0000256" key="5">
    <source>
        <dbReference type="ARBA" id="ARBA00022614"/>
    </source>
</evidence>
<evidence type="ECO:0000256" key="2">
    <source>
        <dbReference type="ARBA" id="ARBA00004613"/>
    </source>
</evidence>
<keyword evidence="5" id="KW-0433">Leucine-rich repeat</keyword>
<evidence type="ECO:0000256" key="11">
    <source>
        <dbReference type="PROSITE-ProRule" id="PRU01398"/>
    </source>
</evidence>
<dbReference type="PANTHER" id="PTHR47114:SF2">
    <property type="entry name" value="OLIGODENDROCYTE-MYELIN GLYCOPROTEIN"/>
    <property type="match status" value="1"/>
</dbReference>
<dbReference type="Gene3D" id="1.20.58.90">
    <property type="match status" value="1"/>
</dbReference>
<evidence type="ECO:0000256" key="7">
    <source>
        <dbReference type="ARBA" id="ARBA00022737"/>
    </source>
</evidence>
<name>A0A261RNC6_9BORD</name>
<dbReference type="Gene3D" id="1.20.58.360">
    <property type="entry name" value="Shigella T3SS effector IpaH defines"/>
    <property type="match status" value="1"/>
</dbReference>
<feature type="region of interest" description="Disordered" evidence="12">
    <location>
        <begin position="1"/>
        <end position="31"/>
    </location>
</feature>
<comment type="similarity">
    <text evidence="3 11">Belongs to the LRR-containing bacterial E3 ligase family.</text>
</comment>
<comment type="PTM">
    <text evidence="11">Ubiquitinated in the presence of host E1 ubiquitin-activating enzyme, E2 ubiquitin-conjugating enzyme and ubiquitin.</text>
</comment>
<keyword evidence="9 11" id="KW-0832">Ubl conjugation</keyword>
<evidence type="ECO:0000313" key="15">
    <source>
        <dbReference type="Proteomes" id="UP000216857"/>
    </source>
</evidence>
<keyword evidence="4 11" id="KW-0964">Secreted</keyword>
<dbReference type="Pfam" id="PF14496">
    <property type="entry name" value="NEL"/>
    <property type="match status" value="1"/>
</dbReference>
<feature type="compositionally biased region" description="Polar residues" evidence="12">
    <location>
        <begin position="11"/>
        <end position="21"/>
    </location>
</feature>
<organism evidence="14 15">
    <name type="scientific">Bordetella genomosp. 9</name>
    <dbReference type="NCBI Taxonomy" id="1416803"/>
    <lineage>
        <taxon>Bacteria</taxon>
        <taxon>Pseudomonadati</taxon>
        <taxon>Pseudomonadota</taxon>
        <taxon>Betaproteobacteria</taxon>
        <taxon>Burkholderiales</taxon>
        <taxon>Alcaligenaceae</taxon>
        <taxon>Bordetella</taxon>
    </lineage>
</organism>
<evidence type="ECO:0000256" key="8">
    <source>
        <dbReference type="ARBA" id="ARBA00022786"/>
    </source>
</evidence>
<dbReference type="SMART" id="SM00364">
    <property type="entry name" value="LRR_BAC"/>
    <property type="match status" value="8"/>
</dbReference>
<evidence type="ECO:0000256" key="6">
    <source>
        <dbReference type="ARBA" id="ARBA00022679"/>
    </source>
</evidence>
<dbReference type="InterPro" id="IPR032675">
    <property type="entry name" value="LRR_dom_sf"/>
</dbReference>
<dbReference type="InterPro" id="IPR001611">
    <property type="entry name" value="Leu-rich_rpt"/>
</dbReference>
<keyword evidence="6 11" id="KW-0808">Transferase</keyword>
<dbReference type="SUPFAM" id="SSF52058">
    <property type="entry name" value="L domain-like"/>
    <property type="match status" value="1"/>
</dbReference>
<keyword evidence="15" id="KW-1185">Reference proteome</keyword>
<dbReference type="Gene3D" id="1.20.1270.130">
    <property type="entry name" value="Shigella T3SS effector IpaH domain"/>
    <property type="match status" value="1"/>
</dbReference>
<dbReference type="PROSITE" id="PS52053">
    <property type="entry name" value="NEL"/>
    <property type="match status" value="1"/>
</dbReference>
<dbReference type="PROSITE" id="PS51450">
    <property type="entry name" value="LRR"/>
    <property type="match status" value="1"/>
</dbReference>
<sequence>MICTHAGPPAQTCTHTQTQPDAGSGENAGAYRDGGEMALRFARAAGAMDGTPAAAAATVADRPPVVATPRPPAQTEPMAVTPWPRLAAFIGSDVATQLGLKPNRYTAAELADLGRQFIVDHALHGDRAARLRVLAALTSASKRLQRSNTPSGIVPPATDSHDRLAAWIADFLVSATGNEMAVAHAAEDLAALRPRTGQFDAYARAATDKTLVLVDRWLAWIAATLGADLGASHVDIQSVNLQLYRREVTFPLNKAFVNDNRVDETVPATGYIAAVHAHGLAHRYFLSTRDGSVHPLPLHEPTADWVLRHSDLVLGVAPDRARPDPKRTSRRSRVVLDPVAQGRRDDLHTWLKPALRQRYDRLRPANDAAAPTESVADTLLDFIPFRRMVQSIRHGEYGTAALSGAVDLATILLPMVGAGFRAAAEGGVDLARAAQAIGGELAGGGLGRAAAFSRPAMRSELRAGLRAALQSLHGTSALSQGLRPLDIDGMATALRARSPRIANALELQAQQARGIVLGDGWRLPDPPQTPAENAGIEALNPIMARGPDGGTMPLLTYGSDAARAYTRIHPSGERSGALLLADRDGGLHASLPAETFERYSVGNPELAQALGQRRPGADGVIAHQGRTYARIAGAHVEILSEPASTAERPVWRVAAPEGARRDIVFHRVAYDKDKDLWLRADPARLKGGQGGSASTPRQSGPAGPSAGEGTRADQAGPSGAAAPGAPGAPVPAGLVPRALPSAAATAQKLKDFKQVLLEHIADPTPAKRDGVLALLNRVQADPRGRTILSAMSAYHELTGKTADIVLQTGNDALLPRPSLASPLRGPRWNLALDALANDRLESSVQELAAVYNNLTGIGEGEDPYAAILASGGPPLAADEEAALANWVGDDKGSFLPADPTRFIPSPRQLAADELRAQIKRARCHGGVDKTTLTRVLHNHPSARLPGLTLDLAELNLTDIPPLPVDVRKLVMHNNPITDWSRLPATLHTLDAAQTSATVVDHLPPELRELDISDNDLGSIPVDKLPRGLTRLAAEMNMLTEIPAGLPETLLQLHLADNALRRWPSELPPRLRVLKLSGNYLAALPPRLPPDLEVLDLSENIIWQVHAGVLPPRLRTLCLADNLDLFRLPPLPPTLSVLYVDATALTTLPEDLPRGLRELYANDMNLTRLPDNLPRGLTVLGVADNRLSRLPANITELTRCDIYLDGNPIDPTDLPTLPEGRRGPVFHLSGMTPGLGTHASRTVGQAVRHWLGGNAGDTAARWESIGETLEHAPPHRIGAVEFRRLLDRLRGTTLFTDGATRAHVRAWLEELSRPDREPLLKSTLEMCAGATESCEDRVILAWNELRKLWTHDDIRMGRYDGRPADALQAMRQLFRERKLQEIAYRRIVRMAAIGPGMVDDVEVYLAYVVGLRDRLALAQAPSDMAFFHLSDITPQDLDRALREVRDAELAAFYRDLVVDDTWNALIKRAMPARYAAAESRKIEQSSAPLREQVRARLLALGLDPDDQDAYSNAAPGIWRDMLYDIMEPLTRDYLQAAGVALPPSVPARDTSPRPGSTAH</sequence>
<keyword evidence="7" id="KW-0677">Repeat</keyword>
<evidence type="ECO:0000256" key="3">
    <source>
        <dbReference type="ARBA" id="ARBA00009868"/>
    </source>
</evidence>
<evidence type="ECO:0000256" key="9">
    <source>
        <dbReference type="ARBA" id="ARBA00022843"/>
    </source>
</evidence>
<gene>
    <name evidence="14" type="ORF">CAL26_04385</name>
</gene>
<comment type="subcellular location">
    <subcellularLocation>
        <location evidence="1">Host cytoplasm</location>
    </subcellularLocation>
    <subcellularLocation>
        <location evidence="2">Secreted</location>
    </subcellularLocation>
</comment>
<evidence type="ECO:0000256" key="1">
    <source>
        <dbReference type="ARBA" id="ARBA00004192"/>
    </source>
</evidence>
<dbReference type="InterPro" id="IPR029487">
    <property type="entry name" value="NEL_dom"/>
</dbReference>
<evidence type="ECO:0000256" key="10">
    <source>
        <dbReference type="ARBA" id="ARBA00023200"/>
    </source>
</evidence>
<dbReference type="GO" id="GO:0016567">
    <property type="term" value="P:protein ubiquitination"/>
    <property type="evidence" value="ECO:0007669"/>
    <property type="project" value="InterPro"/>
</dbReference>
<dbReference type="PANTHER" id="PTHR47114">
    <property type="match status" value="1"/>
</dbReference>
<dbReference type="GO" id="GO:0005576">
    <property type="term" value="C:extracellular region"/>
    <property type="evidence" value="ECO:0007669"/>
    <property type="project" value="UniProtKB-SubCell"/>
</dbReference>
<feature type="domain" description="NEL" evidence="13">
    <location>
        <begin position="1241"/>
        <end position="1548"/>
    </location>
</feature>
<proteinExistence type="inferred from homology"/>
<protein>
    <recommendedName>
        <fullName evidence="13">NEL domain-containing protein</fullName>
    </recommendedName>
</protein>
<dbReference type="InterPro" id="IPR051071">
    <property type="entry name" value="LRR-bact_E3_ubiq_ligases"/>
</dbReference>
<dbReference type="EMBL" id="NEVJ01000001">
    <property type="protein sequence ID" value="OZI26568.1"/>
    <property type="molecule type" value="Genomic_DNA"/>
</dbReference>
<evidence type="ECO:0000256" key="12">
    <source>
        <dbReference type="SAM" id="MobiDB-lite"/>
    </source>
</evidence>
<evidence type="ECO:0000259" key="13">
    <source>
        <dbReference type="PROSITE" id="PS52053"/>
    </source>
</evidence>
<dbReference type="GO" id="GO:0004842">
    <property type="term" value="F:ubiquitin-protein transferase activity"/>
    <property type="evidence" value="ECO:0007669"/>
    <property type="project" value="UniProtKB-UniRule"/>
</dbReference>
<dbReference type="Gene3D" id="3.80.10.10">
    <property type="entry name" value="Ribonuclease Inhibitor"/>
    <property type="match status" value="1"/>
</dbReference>
<dbReference type="Proteomes" id="UP000216857">
    <property type="component" value="Unassembled WGS sequence"/>
</dbReference>
<reference evidence="14" key="1">
    <citation type="submission" date="2017-05" db="EMBL/GenBank/DDBJ databases">
        <title>Complete and WGS of Bordetella genogroups.</title>
        <authorList>
            <person name="Spilker T."/>
            <person name="Lipuma J."/>
        </authorList>
    </citation>
    <scope>NUCLEOTIDE SEQUENCE</scope>
    <source>
        <strain evidence="14">AU21707</strain>
    </source>
</reference>
<dbReference type="GO" id="GO:0030430">
    <property type="term" value="C:host cell cytoplasm"/>
    <property type="evidence" value="ECO:0007669"/>
    <property type="project" value="UniProtKB-SubCell"/>
</dbReference>
<keyword evidence="8 11" id="KW-0833">Ubl conjugation pathway</keyword>
<keyword evidence="10 11" id="KW-1035">Host cytoplasm</keyword>
<feature type="active site" description="Glycyl thioester intermediate" evidence="11">
    <location>
        <position position="1333"/>
    </location>
</feature>
<evidence type="ECO:0000313" key="14">
    <source>
        <dbReference type="EMBL" id="OZI26568.1"/>
    </source>
</evidence>